<dbReference type="EMBL" id="LDOU01000023">
    <property type="protein sequence ID" value="KLV06098.1"/>
    <property type="molecule type" value="Genomic_DNA"/>
</dbReference>
<evidence type="ECO:0000313" key="2">
    <source>
        <dbReference type="Proteomes" id="UP000035909"/>
    </source>
</evidence>
<dbReference type="AlphaFoldDB" id="A0A0J1H2S7"/>
<accession>A0A0J1H2S7</accession>
<reference evidence="1 2" key="1">
    <citation type="submission" date="2015-05" db="EMBL/GenBank/DDBJ databases">
        <title>Photobacterium galathea sp. nov.</title>
        <authorList>
            <person name="Machado H."/>
            <person name="Gram L."/>
        </authorList>
    </citation>
    <scope>NUCLEOTIDE SEQUENCE [LARGE SCALE GENOMIC DNA]</scope>
    <source>
        <strain evidence="1 2">DSM 22954</strain>
    </source>
</reference>
<dbReference type="RefSeq" id="WP_047887077.1">
    <property type="nucleotide sequence ID" value="NZ_CP071325.1"/>
</dbReference>
<dbReference type="STRING" id="320778.ABT57_20285"/>
<sequence length="107" mass="11312">MPPCRLLVPPLLALTCLVDPHLSVTLVSTVLLLLLLPCQPFVVVHLPDDLWSSVGKAVCVLGVSVLTQTAVTSCRCSPGFLSVEPVCRPVVSTPAYGLPPEDGAYFT</sequence>
<keyword evidence="2" id="KW-1185">Reference proteome</keyword>
<protein>
    <submittedName>
        <fullName evidence="1">Uncharacterized protein</fullName>
    </submittedName>
</protein>
<evidence type="ECO:0000313" key="1">
    <source>
        <dbReference type="EMBL" id="KLV06098.1"/>
    </source>
</evidence>
<dbReference type="PATRIC" id="fig|320778.3.peg.4364"/>
<organism evidence="1 2">
    <name type="scientific">Photobacterium ganghwense</name>
    <dbReference type="NCBI Taxonomy" id="320778"/>
    <lineage>
        <taxon>Bacteria</taxon>
        <taxon>Pseudomonadati</taxon>
        <taxon>Pseudomonadota</taxon>
        <taxon>Gammaproteobacteria</taxon>
        <taxon>Vibrionales</taxon>
        <taxon>Vibrionaceae</taxon>
        <taxon>Photobacterium</taxon>
    </lineage>
</organism>
<gene>
    <name evidence="1" type="ORF">ABT57_20285</name>
</gene>
<comment type="caution">
    <text evidence="1">The sequence shown here is derived from an EMBL/GenBank/DDBJ whole genome shotgun (WGS) entry which is preliminary data.</text>
</comment>
<proteinExistence type="predicted"/>
<dbReference type="Proteomes" id="UP000035909">
    <property type="component" value="Unassembled WGS sequence"/>
</dbReference>
<name>A0A0J1H2S7_9GAMM</name>